<feature type="region of interest" description="Disordered" evidence="5">
    <location>
        <begin position="1381"/>
        <end position="1446"/>
    </location>
</feature>
<feature type="domain" description="HTH myb-type" evidence="8">
    <location>
        <begin position="796"/>
        <end position="846"/>
    </location>
</feature>
<feature type="compositionally biased region" description="Polar residues" evidence="5">
    <location>
        <begin position="2060"/>
        <end position="2071"/>
    </location>
</feature>
<evidence type="ECO:0000256" key="1">
    <source>
        <dbReference type="ARBA" id="ARBA00004123"/>
    </source>
</evidence>
<feature type="region of interest" description="Disordered" evidence="5">
    <location>
        <begin position="557"/>
        <end position="579"/>
    </location>
</feature>
<feature type="compositionally biased region" description="Low complexity" evidence="5">
    <location>
        <begin position="2555"/>
        <end position="2567"/>
    </location>
</feature>
<feature type="compositionally biased region" description="Polar residues" evidence="5">
    <location>
        <begin position="1478"/>
        <end position="1487"/>
    </location>
</feature>
<feature type="compositionally biased region" description="Pro residues" evidence="5">
    <location>
        <begin position="1192"/>
        <end position="1201"/>
    </location>
</feature>
<evidence type="ECO:0000256" key="5">
    <source>
        <dbReference type="SAM" id="MobiDB-lite"/>
    </source>
</evidence>
<name>A0ABM1SQ54_LIMPO</name>
<feature type="compositionally biased region" description="Polar residues" evidence="5">
    <location>
        <begin position="2521"/>
        <end position="2539"/>
    </location>
</feature>
<feature type="compositionally biased region" description="Low complexity" evidence="5">
    <location>
        <begin position="2392"/>
        <end position="2401"/>
    </location>
</feature>
<feature type="coiled-coil region" evidence="4">
    <location>
        <begin position="245"/>
        <end position="279"/>
    </location>
</feature>
<dbReference type="Proteomes" id="UP000694941">
    <property type="component" value="Unplaced"/>
</dbReference>
<feature type="region of interest" description="Disordered" evidence="5">
    <location>
        <begin position="1582"/>
        <end position="1601"/>
    </location>
</feature>
<dbReference type="CDD" id="cd00167">
    <property type="entry name" value="SANT"/>
    <property type="match status" value="2"/>
</dbReference>
<evidence type="ECO:0000259" key="8">
    <source>
        <dbReference type="PROSITE" id="PS51294"/>
    </source>
</evidence>
<feature type="compositionally biased region" description="Polar residues" evidence="5">
    <location>
        <begin position="1435"/>
        <end position="1446"/>
    </location>
</feature>
<dbReference type="GeneID" id="106462725"/>
<feature type="compositionally biased region" description="Low complexity" evidence="5">
    <location>
        <begin position="1381"/>
        <end position="1393"/>
    </location>
</feature>
<evidence type="ECO:0000259" key="7">
    <source>
        <dbReference type="PROSITE" id="PS51293"/>
    </source>
</evidence>
<dbReference type="Gene3D" id="1.10.10.60">
    <property type="entry name" value="Homeodomain-like"/>
    <property type="match status" value="1"/>
</dbReference>
<feature type="domain" description="Myb-like" evidence="6">
    <location>
        <begin position="792"/>
        <end position="838"/>
    </location>
</feature>
<feature type="region of interest" description="Disordered" evidence="5">
    <location>
        <begin position="2053"/>
        <end position="2073"/>
    </location>
</feature>
<feature type="compositionally biased region" description="Polar residues" evidence="5">
    <location>
        <begin position="2276"/>
        <end position="2288"/>
    </location>
</feature>
<proteinExistence type="inferred from homology"/>
<dbReference type="PANTHER" id="PTHR13992">
    <property type="entry name" value="NUCLEAR RECEPTOR CO-REPRESSOR RELATED NCOR"/>
    <property type="match status" value="1"/>
</dbReference>
<feature type="region of interest" description="Disordered" evidence="5">
    <location>
        <begin position="2274"/>
        <end position="2494"/>
    </location>
</feature>
<protein>
    <submittedName>
        <fullName evidence="10">Uncharacterized protein LOC106462725 isoform X1</fullName>
    </submittedName>
</protein>
<feature type="compositionally biased region" description="Polar residues" evidence="5">
    <location>
        <begin position="2427"/>
        <end position="2446"/>
    </location>
</feature>
<dbReference type="Pfam" id="PF15784">
    <property type="entry name" value="GPS2_interact"/>
    <property type="match status" value="1"/>
</dbReference>
<dbReference type="RefSeq" id="XP_022245760.1">
    <property type="nucleotide sequence ID" value="XM_022390052.1"/>
</dbReference>
<feature type="compositionally biased region" description="Low complexity" evidence="5">
    <location>
        <begin position="599"/>
        <end position="614"/>
    </location>
</feature>
<dbReference type="InterPro" id="IPR001005">
    <property type="entry name" value="SANT/Myb"/>
</dbReference>
<feature type="region of interest" description="Disordered" evidence="5">
    <location>
        <begin position="1467"/>
        <end position="1492"/>
    </location>
</feature>
<feature type="compositionally biased region" description="Polar residues" evidence="5">
    <location>
        <begin position="570"/>
        <end position="579"/>
    </location>
</feature>
<feature type="compositionally biased region" description="Polar residues" evidence="5">
    <location>
        <begin position="2355"/>
        <end position="2365"/>
    </location>
</feature>
<feature type="compositionally biased region" description="Polar residues" evidence="5">
    <location>
        <begin position="2246"/>
        <end position="2256"/>
    </location>
</feature>
<dbReference type="PANTHER" id="PTHR13992:SF39">
    <property type="entry name" value="SMRTER, ISOFORM G"/>
    <property type="match status" value="1"/>
</dbReference>
<dbReference type="Gene3D" id="1.20.58.1880">
    <property type="match status" value="1"/>
</dbReference>
<dbReference type="InterPro" id="IPR017930">
    <property type="entry name" value="Myb_dom"/>
</dbReference>
<feature type="region of interest" description="Disordered" evidence="5">
    <location>
        <begin position="1057"/>
        <end position="1102"/>
    </location>
</feature>
<evidence type="ECO:0000313" key="9">
    <source>
        <dbReference type="Proteomes" id="UP000694941"/>
    </source>
</evidence>
<feature type="region of interest" description="Disordered" evidence="5">
    <location>
        <begin position="2520"/>
        <end position="2539"/>
    </location>
</feature>
<feature type="region of interest" description="Disordered" evidence="5">
    <location>
        <begin position="886"/>
        <end position="905"/>
    </location>
</feature>
<sequence length="2587" mass="286554">MVFCGKWRERSSADSPAMVHESVSSMRSGQVNGMFVFYRSPNDANSAYKHPTGTASPSAVVTSGYQYIEDLNRNCLPHSTVAQVPVSLYPALHVYREPYLNERSNVPIDQHVHNVRRRPTLLPPAEPPSAIERLQAQRAQREAHRYQYEREMAASMPSGFVPPGNLLAGSNIGPSGVDFDHSVVSKRPRLAVEIKHPFHQPLIIDTLGAMEVKKEQIYNPQVEAISPTLPGEDSRISLSPQRTSKDELLQSINKIDREIAQVEHQVTNLRKKQLELEAEASQPSDTRKKPQEALVSESKQLSIAQLIYSDNRKKAQKAHGLLEHLGPSIHLPLYNQPSDIAVYHENKRSFTSLKKKLLNYLMKTQQERQLRDTYLTENYTKLMQAWLKKMEKRESSGNRKVKETKQREFFEKQFPELRKQREDKERFSRVGQRVRSEAELEEIVDGIHEQELEDKKMKSYAVIPPILLDQRQRRIKFLNNNGFVEDPMAEYQQRQLLNMWTDHEKEIFREKYLQHPKNFVFIASYLERKSVNDCVQYYYLSKKSENYKQLLRKHTVRKRTRPLVKPPSHGQPSTQPPVTFVTTTATLALTAAGRNLEMSTTSLDTTTSNSTVDSGNKNQEGTGGMNGVVSIPDGQTVEIVKGILRTGDSSELQSNETAKDLGDNNNFQSKTSELKTCAVCRIVIDNLSQSQPLTKSNCDLFGLKENYISPDMRICSSCQFKSVRRRCPIPTCKTLKRKLKRLRSFPSKWKDVPQELRDLIIAELEIPNGVQRCCCGCFNRIAWKLGVSLGSEGDNQHGKWNNEEIKLLKQGLREFGMDWDSIAKVVTTKTSEQCKSFYMSCKEKLGVEELVKGETQIDGEEITGGKLVEDSGETTSSCEEDNCIDRCSSDTASAPSPVSRNREDGIISEEIVSTLQGITRSDDQTEKNLNITIIRDNRQLSQDSVKNSSDYDSSATMSADEGLGQIESEMPGMSKQCPEVRQISEESVEPEDHIPLMKTLPSNPAVSYVMPNPAFPIATSTNFIPVEKVSSKEEPTCVRDLIYQAIEYSLQAPNKSSRTCTPVPVIPSSKDSCVSEEVKEEESEAHAPSASHETTKFPMYSNSVPLPHAEGLAMMAQFSQALLQEQDEVQDLSKKDRRERINISTQDFKKKERISPPTQLSLGSGLPHHQIPYSQYGAPPPAHSNQYNRSLQPPPDIPPPDLCRDVYIGYPGRLGFVGSDQALSQPPRLITQALSPSPTSVPSSRQVSRPSVPPPPPLITNNKQISVKFPHMAPGSITQGTPVSLYPPPNVPVNPTHYEGLVRQIHPKQAKNGGSITLGTPLHDQVEKRPVRSDDQTASSVLSVPVVEGRNNRRTPSTELLSKTTVPVLYEQVVDQYYCRPTSSPYDSSQSPSNRQGFVSETSSSKQLMIDFNTSKQMHRETSKVPSPRARDSSPHPQQDSRIPQTYASMSYPAYSSASEVRYTNNSSSLMTHRDQPLSHSSENQWTSHRKQSGLHISHALVEQSPSRHNVIRSITWGTGKPSVIQIPKSSSSCIQQSISPIPASGTKTLSSRNPHHTVYPVMAPTHDAFNTLVDAAVAQPSLAVPKEDRRPDLSRSPQNKTIMEGLQKSLMEMQQHPRSHSESRTLGSQHLQELCRIDSEQGCTSSRAHVNDERQFQEQTRVRDTFIPEDYKNVADKNFIQHKAEREQRSNHKLPTSLHLMQEPFTQEKFEQELMNARYGREHKKGIPQKKDDLRQVLPIDVERGEEGSFHLGRVQHQADLGREAARILSESFQKEKPNIRPTNNQFTAVHLIDAIITRQISQNADTEPRNHNSENRFVQYSGGSDIRPRTTKEAPKNEKVVTIDEVSATDRFGRTDTQRAISHGQNIPLVSELTHVFTLKQQIEDIISKNYNCSNNESVSTSSPLPSKYTEGGKNTVVSNFPSKGTCHFVVNPNKTNFPSVDPHYSVASVSRHAEGIASAAETCGPPMGEPDHTAEECPGSRCVHHSWKLRKALQSEKGHSTHDSASMGTSPVLNHDEREIIRVTHEASPPSHTLTKTPNFQQGFPLTSYTVEPISPPTQKTETSNESGGENVLGSSLGALSQNFTWSPSASIAGMFASRRGYLQQPQVSGRISHQNQMNLSPLDYVKNKIVEVMKTESTEVQSQKLCSQSTTNENLKFPSTQHNMNEENNALERPRSNGHCMALQDPLSSQNEVTYGSSIIPTSRPSSAIEIGSSQTVKNISRGLKRSFDTAGLGESHITRPRSVSPSSSNLGIGNGDELGKRFRINSRYIPESSTDGVIQQLPESSERPSQEVPRLSSSEDFAESKGFVTESCTSPNIVSDSGTLDSGPQSSQQDDRVPGVESSTDDIRNEGQQWEVTSGNTDDRLLPDVSSQLIDSPGSGEMVIDESSNVNSASSSRIEPVSPPPQEGISTSGRIEGLEEAPSSTSSELAQNSFVTSSLGHSNQASTSLASSSARGCYSPYGPSASVSSSTVGGSSPGPSSSLMPSGTAPFPAFTGVTTTYTYPFSALTVRPVGYSENSPSSVPNTVSGTTVGYPANPSTACGPSFSVIANSSSSNSPTSRSCDSHHVSLLSSQYEPLSDED</sequence>
<feature type="compositionally biased region" description="Basic and acidic residues" evidence="5">
    <location>
        <begin position="1996"/>
        <end position="2005"/>
    </location>
</feature>
<feature type="compositionally biased region" description="Basic and acidic residues" evidence="5">
    <location>
        <begin position="1828"/>
        <end position="1839"/>
    </location>
</feature>
<evidence type="ECO:0000313" key="10">
    <source>
        <dbReference type="RefSeq" id="XP_022245760.1"/>
    </source>
</evidence>
<dbReference type="InterPro" id="IPR051571">
    <property type="entry name" value="N-CoR_corepressor"/>
</dbReference>
<reference evidence="10" key="1">
    <citation type="submission" date="2025-08" db="UniProtKB">
        <authorList>
            <consortium name="RefSeq"/>
        </authorList>
    </citation>
    <scope>IDENTIFICATION</scope>
    <source>
        <tissue evidence="10">Muscle</tissue>
    </source>
</reference>
<feature type="compositionally biased region" description="Polar residues" evidence="5">
    <location>
        <begin position="889"/>
        <end position="899"/>
    </location>
</feature>
<comment type="similarity">
    <text evidence="2">Belongs to the N-CoR nuclear receptor corepressors family.</text>
</comment>
<dbReference type="SMART" id="SM00717">
    <property type="entry name" value="SANT"/>
    <property type="match status" value="2"/>
</dbReference>
<dbReference type="InterPro" id="IPR017884">
    <property type="entry name" value="SANT_dom"/>
</dbReference>
<evidence type="ECO:0000256" key="2">
    <source>
        <dbReference type="ARBA" id="ARBA00010097"/>
    </source>
</evidence>
<feature type="compositionally biased region" description="Basic and acidic residues" evidence="5">
    <location>
        <begin position="1418"/>
        <end position="1434"/>
    </location>
</feature>
<evidence type="ECO:0000256" key="4">
    <source>
        <dbReference type="SAM" id="Coils"/>
    </source>
</evidence>
<gene>
    <name evidence="10" type="primary">LOC106462725</name>
</gene>
<dbReference type="InterPro" id="IPR009057">
    <property type="entry name" value="Homeodomain-like_sf"/>
</dbReference>
<feature type="compositionally biased region" description="Polar residues" evidence="5">
    <location>
        <begin position="2006"/>
        <end position="2015"/>
    </location>
</feature>
<feature type="compositionally biased region" description="Low complexity" evidence="5">
    <location>
        <begin position="1235"/>
        <end position="1250"/>
    </location>
</feature>
<evidence type="ECO:0000259" key="6">
    <source>
        <dbReference type="PROSITE" id="PS50090"/>
    </source>
</evidence>
<feature type="domain" description="SANT" evidence="7">
    <location>
        <begin position="495"/>
        <end position="546"/>
    </location>
</feature>
<dbReference type="PROSITE" id="PS51294">
    <property type="entry name" value="HTH_MYB"/>
    <property type="match status" value="1"/>
</dbReference>
<comment type="subcellular location">
    <subcellularLocation>
        <location evidence="1">Nucleus</location>
    </subcellularLocation>
</comment>
<feature type="region of interest" description="Disordered" evidence="5">
    <location>
        <begin position="598"/>
        <end position="631"/>
    </location>
</feature>
<organism evidence="9 10">
    <name type="scientific">Limulus polyphemus</name>
    <name type="common">Atlantic horseshoe crab</name>
    <dbReference type="NCBI Taxonomy" id="6850"/>
    <lineage>
        <taxon>Eukaryota</taxon>
        <taxon>Metazoa</taxon>
        <taxon>Ecdysozoa</taxon>
        <taxon>Arthropoda</taxon>
        <taxon>Chelicerata</taxon>
        <taxon>Merostomata</taxon>
        <taxon>Xiphosura</taxon>
        <taxon>Limulidae</taxon>
        <taxon>Limulus</taxon>
    </lineage>
</organism>
<feature type="region of interest" description="Disordered" evidence="5">
    <location>
        <begin position="1996"/>
        <end position="2017"/>
    </location>
</feature>
<feature type="compositionally biased region" description="Polar residues" evidence="5">
    <location>
        <begin position="2315"/>
        <end position="2337"/>
    </location>
</feature>
<feature type="region of interest" description="Disordered" evidence="5">
    <location>
        <begin position="1805"/>
        <end position="1839"/>
    </location>
</feature>
<feature type="region of interest" description="Disordered" evidence="5">
    <location>
        <begin position="1231"/>
        <end position="1256"/>
    </location>
</feature>
<dbReference type="Pfam" id="PF00249">
    <property type="entry name" value="Myb_DNA-binding"/>
    <property type="match status" value="1"/>
</dbReference>
<feature type="region of interest" description="Disordered" evidence="5">
    <location>
        <begin position="2555"/>
        <end position="2587"/>
    </location>
</feature>
<dbReference type="PROSITE" id="PS50090">
    <property type="entry name" value="MYB_LIKE"/>
    <property type="match status" value="1"/>
</dbReference>
<evidence type="ECO:0000256" key="3">
    <source>
        <dbReference type="ARBA" id="ARBA00023054"/>
    </source>
</evidence>
<dbReference type="InterPro" id="IPR031557">
    <property type="entry name" value="N-CoR_GPS2_interact"/>
</dbReference>
<accession>A0ABM1SQ54</accession>
<feature type="compositionally biased region" description="Basic and acidic residues" evidence="5">
    <location>
        <begin position="1131"/>
        <end position="1154"/>
    </location>
</feature>
<keyword evidence="9" id="KW-1185">Reference proteome</keyword>
<feature type="region of interest" description="Disordered" evidence="5">
    <location>
        <begin position="2235"/>
        <end position="2262"/>
    </location>
</feature>
<dbReference type="SUPFAM" id="SSF46689">
    <property type="entry name" value="Homeodomain-like"/>
    <property type="match status" value="2"/>
</dbReference>
<feature type="region of interest" description="Disordered" evidence="5">
    <location>
        <begin position="1130"/>
        <end position="1202"/>
    </location>
</feature>
<dbReference type="PROSITE" id="PS51293">
    <property type="entry name" value="SANT"/>
    <property type="match status" value="2"/>
</dbReference>
<feature type="compositionally biased region" description="Polar residues" evidence="5">
    <location>
        <begin position="1394"/>
        <end position="1416"/>
    </location>
</feature>
<dbReference type="Gene3D" id="1.20.5.430">
    <property type="match status" value="1"/>
</dbReference>
<keyword evidence="3 4" id="KW-0175">Coiled coil</keyword>
<feature type="compositionally biased region" description="Low complexity" evidence="5">
    <location>
        <begin position="2447"/>
        <end position="2492"/>
    </location>
</feature>
<feature type="domain" description="SANT" evidence="7">
    <location>
        <begin position="799"/>
        <end position="846"/>
    </location>
</feature>